<keyword evidence="1" id="KW-1133">Transmembrane helix</keyword>
<comment type="caution">
    <text evidence="3">The sequence shown here is derived from an EMBL/GenBank/DDBJ whole genome shotgun (WGS) entry which is preliminary data.</text>
</comment>
<dbReference type="RefSeq" id="WP_238272705.1">
    <property type="nucleotide sequence ID" value="NZ_BPQG01000056.1"/>
</dbReference>
<dbReference type="InterPro" id="IPR007621">
    <property type="entry name" value="TPM_dom"/>
</dbReference>
<evidence type="ECO:0000259" key="2">
    <source>
        <dbReference type="Pfam" id="PF04536"/>
    </source>
</evidence>
<name>A0ABQ4QM24_9HYPH</name>
<gene>
    <name evidence="3" type="ORF">AFCDBAGC_3743</name>
</gene>
<feature type="domain" description="TPM" evidence="2">
    <location>
        <begin position="39"/>
        <end position="160"/>
    </location>
</feature>
<keyword evidence="4" id="KW-1185">Reference proteome</keyword>
<proteinExistence type="predicted"/>
<dbReference type="Proteomes" id="UP001055117">
    <property type="component" value="Unassembled WGS sequence"/>
</dbReference>
<dbReference type="Pfam" id="PF04536">
    <property type="entry name" value="TPM_phosphatase"/>
    <property type="match status" value="1"/>
</dbReference>
<organism evidence="3 4">
    <name type="scientific">Methylobacterium cerastii</name>
    <dbReference type="NCBI Taxonomy" id="932741"/>
    <lineage>
        <taxon>Bacteria</taxon>
        <taxon>Pseudomonadati</taxon>
        <taxon>Pseudomonadota</taxon>
        <taxon>Alphaproteobacteria</taxon>
        <taxon>Hyphomicrobiales</taxon>
        <taxon>Methylobacteriaceae</taxon>
        <taxon>Methylobacterium</taxon>
    </lineage>
</organism>
<reference evidence="3 4" key="1">
    <citation type="journal article" date="2021" name="Front. Microbiol.">
        <title>Comprehensive Comparative Genomics and Phenotyping of Methylobacterium Species.</title>
        <authorList>
            <person name="Alessa O."/>
            <person name="Ogura Y."/>
            <person name="Fujitani Y."/>
            <person name="Takami H."/>
            <person name="Hayashi T."/>
            <person name="Sahin N."/>
            <person name="Tani A."/>
        </authorList>
    </citation>
    <scope>NUCLEOTIDE SEQUENCE [LARGE SCALE GENOMIC DNA]</scope>
    <source>
        <strain evidence="3 4">DSM 23679</strain>
    </source>
</reference>
<feature type="transmembrane region" description="Helical" evidence="1">
    <location>
        <begin position="185"/>
        <end position="202"/>
    </location>
</feature>
<dbReference type="PANTHER" id="PTHR30373">
    <property type="entry name" value="UPF0603 PROTEIN YGCG"/>
    <property type="match status" value="1"/>
</dbReference>
<dbReference type="PANTHER" id="PTHR30373:SF2">
    <property type="entry name" value="UPF0603 PROTEIN YGCG"/>
    <property type="match status" value="1"/>
</dbReference>
<evidence type="ECO:0000313" key="3">
    <source>
        <dbReference type="EMBL" id="GJD45865.1"/>
    </source>
</evidence>
<protein>
    <recommendedName>
        <fullName evidence="2">TPM domain-containing protein</fullName>
    </recommendedName>
</protein>
<dbReference type="Gene3D" id="3.10.310.50">
    <property type="match status" value="1"/>
</dbReference>
<evidence type="ECO:0000256" key="1">
    <source>
        <dbReference type="SAM" id="Phobius"/>
    </source>
</evidence>
<evidence type="ECO:0000313" key="4">
    <source>
        <dbReference type="Proteomes" id="UP001055117"/>
    </source>
</evidence>
<keyword evidence="1" id="KW-0472">Membrane</keyword>
<keyword evidence="1" id="KW-0812">Transmembrane</keyword>
<dbReference type="EMBL" id="BPQG01000056">
    <property type="protein sequence ID" value="GJD45865.1"/>
    <property type="molecule type" value="Genomic_DNA"/>
</dbReference>
<sequence length="260" mass="26622">MLRGARLAFPLVLALAACVGLWAAALGAELSFPKLTGRVVDAAGILTPEQRGTIESKLKAYEDKTSDQVVVATVPNLQGTTIEDYGNRLFREWKIGQAKTNNGVLLIVAPAERKVRIEVGYGLEGALTDALSRVIIASAITPRFKEGDFAGGITAGVDGILSILAGDAEVWQRKPKVRADEVDPTQVALFVGLFLLVLFVAWRMNRGGSGRGGGIVFLPGPGSGGWSGGTSGGFGGGFSDGGGFSGGGGSSGGGGASGDW</sequence>
<accession>A0ABQ4QM24</accession>
<dbReference type="PROSITE" id="PS51257">
    <property type="entry name" value="PROKAR_LIPOPROTEIN"/>
    <property type="match status" value="1"/>
</dbReference>